<dbReference type="Proteomes" id="UP000610293">
    <property type="component" value="Unassembled WGS sequence"/>
</dbReference>
<evidence type="ECO:0000313" key="1">
    <source>
        <dbReference type="EMBL" id="MBD8271974.1"/>
    </source>
</evidence>
<dbReference type="EMBL" id="JACYNJ010000013">
    <property type="protein sequence ID" value="MBD8271974.1"/>
    <property type="molecule type" value="Genomic_DNA"/>
</dbReference>
<name>A0AAE2U6C4_PSEFL</name>
<dbReference type="AlphaFoldDB" id="A0AAE2U6C4"/>
<gene>
    <name evidence="1" type="ORF">IFU03_19670</name>
</gene>
<protein>
    <submittedName>
        <fullName evidence="1">Uncharacterized protein</fullName>
    </submittedName>
</protein>
<evidence type="ECO:0000313" key="2">
    <source>
        <dbReference type="Proteomes" id="UP000610293"/>
    </source>
</evidence>
<dbReference type="RefSeq" id="WP_191951582.1">
    <property type="nucleotide sequence ID" value="NZ_JACYMP010000029.1"/>
</dbReference>
<accession>A0AAE2U6C4</accession>
<comment type="caution">
    <text evidence="1">The sequence shown here is derived from an EMBL/GenBank/DDBJ whole genome shotgun (WGS) entry which is preliminary data.</text>
</comment>
<reference evidence="1" key="1">
    <citation type="journal article" date="2020" name="FEMS Microbiol. Ecol.">
        <title>Temporal dynamics of bacterial communities during seed development and maturation.</title>
        <authorList>
            <person name="Chesneau G."/>
            <person name="Torres-Cortes G."/>
            <person name="Briand M."/>
            <person name="Darrasse A."/>
            <person name="Preveaux A."/>
            <person name="Marais C."/>
            <person name="Jacques M.A."/>
            <person name="Shade A."/>
            <person name="Barret M."/>
        </authorList>
    </citation>
    <scope>NUCLEOTIDE SEQUENCE</scope>
    <source>
        <strain evidence="1">CFBP13533</strain>
    </source>
</reference>
<sequence>MRLSLCATSAARFWGLDRKIVTFLHQNVLINKRYIISLIVFGDDPPGFCSFDKTLYPVARVENSSLGKTR</sequence>
<organism evidence="1 2">
    <name type="scientific">Pseudomonas fluorescens</name>
    <dbReference type="NCBI Taxonomy" id="294"/>
    <lineage>
        <taxon>Bacteria</taxon>
        <taxon>Pseudomonadati</taxon>
        <taxon>Pseudomonadota</taxon>
        <taxon>Gammaproteobacteria</taxon>
        <taxon>Pseudomonadales</taxon>
        <taxon>Pseudomonadaceae</taxon>
        <taxon>Pseudomonas</taxon>
    </lineage>
</organism>
<proteinExistence type="predicted"/>